<dbReference type="RefSeq" id="WP_222709717.1">
    <property type="nucleotide sequence ID" value="NZ_CP108085.1"/>
</dbReference>
<name>A0ABZ1SLI1_9ACTN</name>
<keyword evidence="2" id="KW-0378">Hydrolase</keyword>
<comment type="similarity">
    <text evidence="1">Belongs to the glycosyl hydrolase 43 family.</text>
</comment>
<evidence type="ECO:0000313" key="4">
    <source>
        <dbReference type="EMBL" id="WUP73876.1"/>
    </source>
</evidence>
<proteinExistence type="inferred from homology"/>
<dbReference type="SUPFAM" id="SSF75005">
    <property type="entry name" value="Arabinanase/levansucrase/invertase"/>
    <property type="match status" value="1"/>
</dbReference>
<accession>A0ABZ1SLI1</accession>
<gene>
    <name evidence="4" type="ORF">OG913_31520</name>
</gene>
<keyword evidence="5" id="KW-1185">Reference proteome</keyword>
<organism evidence="4 5">
    <name type="scientific">Microbispora hainanensis</name>
    <dbReference type="NCBI Taxonomy" id="568844"/>
    <lineage>
        <taxon>Bacteria</taxon>
        <taxon>Bacillati</taxon>
        <taxon>Actinomycetota</taxon>
        <taxon>Actinomycetes</taxon>
        <taxon>Streptosporangiales</taxon>
        <taxon>Streptosporangiaceae</taxon>
        <taxon>Microbispora</taxon>
    </lineage>
</organism>
<dbReference type="Proteomes" id="UP001432011">
    <property type="component" value="Chromosome"/>
</dbReference>
<reference evidence="4" key="1">
    <citation type="submission" date="2022-10" db="EMBL/GenBank/DDBJ databases">
        <title>The complete genomes of actinobacterial strains from the NBC collection.</title>
        <authorList>
            <person name="Joergensen T.S."/>
            <person name="Alvarez Arevalo M."/>
            <person name="Sterndorff E.B."/>
            <person name="Faurdal D."/>
            <person name="Vuksanovic O."/>
            <person name="Mourched A.-S."/>
            <person name="Charusanti P."/>
            <person name="Shaw S."/>
            <person name="Blin K."/>
            <person name="Weber T."/>
        </authorList>
    </citation>
    <scope>NUCLEOTIDE SEQUENCE</scope>
    <source>
        <strain evidence="4">NBC_00254</strain>
    </source>
</reference>
<evidence type="ECO:0000313" key="5">
    <source>
        <dbReference type="Proteomes" id="UP001432011"/>
    </source>
</evidence>
<protein>
    <submittedName>
        <fullName evidence="4">Family 43 glycosylhydrolase</fullName>
    </submittedName>
</protein>
<keyword evidence="3" id="KW-0326">Glycosidase</keyword>
<dbReference type="InterPro" id="IPR023296">
    <property type="entry name" value="Glyco_hydro_beta-prop_sf"/>
</dbReference>
<dbReference type="InterPro" id="IPR006710">
    <property type="entry name" value="Glyco_hydro_43"/>
</dbReference>
<dbReference type="Gene3D" id="2.115.10.20">
    <property type="entry name" value="Glycosyl hydrolase domain, family 43"/>
    <property type="match status" value="1"/>
</dbReference>
<dbReference type="Pfam" id="PF04616">
    <property type="entry name" value="Glyco_hydro_43"/>
    <property type="match status" value="1"/>
</dbReference>
<evidence type="ECO:0000256" key="1">
    <source>
        <dbReference type="ARBA" id="ARBA00009865"/>
    </source>
</evidence>
<sequence>MNREGHRMVANPVIPGFHPDPSVCQVGDDYFLACSSFK</sequence>
<evidence type="ECO:0000256" key="3">
    <source>
        <dbReference type="ARBA" id="ARBA00023295"/>
    </source>
</evidence>
<evidence type="ECO:0000256" key="2">
    <source>
        <dbReference type="ARBA" id="ARBA00022801"/>
    </source>
</evidence>
<dbReference type="EMBL" id="CP108085">
    <property type="protein sequence ID" value="WUP73876.1"/>
    <property type="molecule type" value="Genomic_DNA"/>
</dbReference>